<evidence type="ECO:0000313" key="1">
    <source>
        <dbReference type="EnsemblMetazoa" id="PPA41055.1"/>
    </source>
</evidence>
<organism evidence="1 2">
    <name type="scientific">Pristionchus pacificus</name>
    <name type="common">Parasitic nematode worm</name>
    <dbReference type="NCBI Taxonomy" id="54126"/>
    <lineage>
        <taxon>Eukaryota</taxon>
        <taxon>Metazoa</taxon>
        <taxon>Ecdysozoa</taxon>
        <taxon>Nematoda</taxon>
        <taxon>Chromadorea</taxon>
        <taxon>Rhabditida</taxon>
        <taxon>Rhabditina</taxon>
        <taxon>Diplogasteromorpha</taxon>
        <taxon>Diplogasteroidea</taxon>
        <taxon>Neodiplogasteridae</taxon>
        <taxon>Pristionchus</taxon>
    </lineage>
</organism>
<keyword evidence="2" id="KW-1185">Reference proteome</keyword>
<dbReference type="SUPFAM" id="SSF81321">
    <property type="entry name" value="Family A G protein-coupled receptor-like"/>
    <property type="match status" value="1"/>
</dbReference>
<dbReference type="Pfam" id="PF10326">
    <property type="entry name" value="7TM_GPCR_Str"/>
    <property type="match status" value="2"/>
</dbReference>
<proteinExistence type="predicted"/>
<dbReference type="InterPro" id="IPR019428">
    <property type="entry name" value="7TM_GPCR_serpentine_rcpt_Str"/>
</dbReference>
<evidence type="ECO:0000313" key="2">
    <source>
        <dbReference type="Proteomes" id="UP000005239"/>
    </source>
</evidence>
<sequence length="413" mass="46974">MLAAVPIIFVYLPFLLCINTAFLKIPVSVFHDLCSPAFTFFPVWDPAVVILLFTDYRRGLMGIVRKPPKPGPSTLQMTTIFVKSRYVASTADRRTCVECSATLCNNAVLSPYFRHLQASANHFRVIRYIFGDVVHPVDGTYKLKTIIPQCREFCGQRVTSFWVGCQSLPFTLLGIHFLYRYWSVRKPNLIPLFANVKFVSFLLCITLGGLISWYFLCFLATSGHDNSVALATMVAEYERKYGKRIENGWILMDQWRDDEYDWILITITLLMNIIMISSLSFSCVFAVRTFLHIRHSYKISAQADQLQRKLLIALCAQAAVPIIFVYLPFLLCTNTAFLKIPVSVFHDLCSPAFTFFPVWDPAVVILLFTDYRRGLMGIVRKPPKPGPSTLQMTTIFVKSRFVASTAEGTTIIQ</sequence>
<reference evidence="1" key="2">
    <citation type="submission" date="2022-06" db="UniProtKB">
        <authorList>
            <consortium name="EnsemblMetazoa"/>
        </authorList>
    </citation>
    <scope>IDENTIFICATION</scope>
    <source>
        <strain evidence="1">PS312</strain>
    </source>
</reference>
<dbReference type="InterPro" id="IPR019423">
    <property type="entry name" value="7TM_GPCR_serpentine_rcpt_Srj"/>
</dbReference>
<dbReference type="PANTHER" id="PTHR45907">
    <property type="entry name" value="SERPENTINE RECEPTOR, CLASS J"/>
    <property type="match status" value="1"/>
</dbReference>
<name>A0A2A6CLT0_PRIPA</name>
<protein>
    <submittedName>
        <fullName evidence="1">G protein-coupled receptor</fullName>
    </submittedName>
</protein>
<dbReference type="Proteomes" id="UP000005239">
    <property type="component" value="Unassembled WGS sequence"/>
</dbReference>
<gene>
    <name evidence="1" type="primary">WBGene00279424</name>
</gene>
<dbReference type="PANTHER" id="PTHR45907:SF16">
    <property type="entry name" value="SERPENTINE RECEPTOR, CLASS J"/>
    <property type="match status" value="1"/>
</dbReference>
<accession>A0A8R1UUD5</accession>
<dbReference type="EnsemblMetazoa" id="PPA41055.1">
    <property type="protein sequence ID" value="PPA41055.1"/>
    <property type="gene ID" value="WBGene00279424"/>
</dbReference>
<reference evidence="2" key="1">
    <citation type="journal article" date="2008" name="Nat. Genet.">
        <title>The Pristionchus pacificus genome provides a unique perspective on nematode lifestyle and parasitism.</title>
        <authorList>
            <person name="Dieterich C."/>
            <person name="Clifton S.W."/>
            <person name="Schuster L.N."/>
            <person name="Chinwalla A."/>
            <person name="Delehaunty K."/>
            <person name="Dinkelacker I."/>
            <person name="Fulton L."/>
            <person name="Fulton R."/>
            <person name="Godfrey J."/>
            <person name="Minx P."/>
            <person name="Mitreva M."/>
            <person name="Roeseler W."/>
            <person name="Tian H."/>
            <person name="Witte H."/>
            <person name="Yang S.P."/>
            <person name="Wilson R.K."/>
            <person name="Sommer R.J."/>
        </authorList>
    </citation>
    <scope>NUCLEOTIDE SEQUENCE [LARGE SCALE GENOMIC DNA]</scope>
    <source>
        <strain evidence="2">PS312</strain>
    </source>
</reference>
<accession>A0A2A6CLT0</accession>
<dbReference type="AlphaFoldDB" id="A0A2A6CLT0"/>